<evidence type="ECO:0000256" key="4">
    <source>
        <dbReference type="RuleBase" id="RU003719"/>
    </source>
</evidence>
<keyword evidence="3" id="KW-0520">NAD</keyword>
<name>A0A9W7FPJ2_9STRA</name>
<dbReference type="InterPro" id="IPR006139">
    <property type="entry name" value="D-isomer_2_OHA_DH_cat_dom"/>
</dbReference>
<comment type="similarity">
    <text evidence="1 4">Belongs to the D-isomer specific 2-hydroxyacid dehydrogenase family.</text>
</comment>
<accession>A0A9W7FPJ2</accession>
<reference evidence="8" key="1">
    <citation type="journal article" date="2023" name="Commun. Biol.">
        <title>Genome analysis of Parmales, the sister group of diatoms, reveals the evolutionary specialization of diatoms from phago-mixotrophs to photoautotrophs.</title>
        <authorList>
            <person name="Ban H."/>
            <person name="Sato S."/>
            <person name="Yoshikawa S."/>
            <person name="Yamada K."/>
            <person name="Nakamura Y."/>
            <person name="Ichinomiya M."/>
            <person name="Sato N."/>
            <person name="Blanc-Mathieu R."/>
            <person name="Endo H."/>
            <person name="Kuwata A."/>
            <person name="Ogata H."/>
        </authorList>
    </citation>
    <scope>NUCLEOTIDE SEQUENCE [LARGE SCALE GENOMIC DNA]</scope>
    <source>
        <strain evidence="8">NIES 3700</strain>
    </source>
</reference>
<dbReference type="OrthoDB" id="9991913at2759"/>
<dbReference type="GO" id="GO:0051287">
    <property type="term" value="F:NAD binding"/>
    <property type="evidence" value="ECO:0007669"/>
    <property type="project" value="InterPro"/>
</dbReference>
<evidence type="ECO:0000313" key="7">
    <source>
        <dbReference type="EMBL" id="GMI16522.1"/>
    </source>
</evidence>
<feature type="domain" description="D-isomer specific 2-hydroxyacid dehydrogenase catalytic" evidence="5">
    <location>
        <begin position="43"/>
        <end position="335"/>
    </location>
</feature>
<dbReference type="SUPFAM" id="SSF51735">
    <property type="entry name" value="NAD(P)-binding Rossmann-fold domains"/>
    <property type="match status" value="1"/>
</dbReference>
<comment type="caution">
    <text evidence="7">The sequence shown here is derived from an EMBL/GenBank/DDBJ whole genome shotgun (WGS) entry which is preliminary data.</text>
</comment>
<dbReference type="PANTHER" id="PTHR43761">
    <property type="entry name" value="D-ISOMER SPECIFIC 2-HYDROXYACID DEHYDROGENASE FAMILY PROTEIN (AFU_ORTHOLOGUE AFUA_1G13630)"/>
    <property type="match status" value="1"/>
</dbReference>
<evidence type="ECO:0000256" key="1">
    <source>
        <dbReference type="ARBA" id="ARBA00005854"/>
    </source>
</evidence>
<keyword evidence="2 4" id="KW-0560">Oxidoreductase</keyword>
<dbReference type="InterPro" id="IPR050418">
    <property type="entry name" value="D-iso_2-hydroxyacid_DH_PdxB"/>
</dbReference>
<gene>
    <name evidence="7" type="ORF">TrLO_g10780</name>
</gene>
<dbReference type="InterPro" id="IPR006140">
    <property type="entry name" value="D-isomer_DH_NAD-bd"/>
</dbReference>
<proteinExistence type="inferred from homology"/>
<dbReference type="Pfam" id="PF00389">
    <property type="entry name" value="2-Hacid_dh"/>
    <property type="match status" value="1"/>
</dbReference>
<evidence type="ECO:0000259" key="5">
    <source>
        <dbReference type="Pfam" id="PF00389"/>
    </source>
</evidence>
<dbReference type="EMBL" id="BRXW01000254">
    <property type="protein sequence ID" value="GMI16522.1"/>
    <property type="molecule type" value="Genomic_DNA"/>
</dbReference>
<organism evidence="7 8">
    <name type="scientific">Triparma laevis f. longispina</name>
    <dbReference type="NCBI Taxonomy" id="1714387"/>
    <lineage>
        <taxon>Eukaryota</taxon>
        <taxon>Sar</taxon>
        <taxon>Stramenopiles</taxon>
        <taxon>Ochrophyta</taxon>
        <taxon>Bolidophyceae</taxon>
        <taxon>Parmales</taxon>
        <taxon>Triparmaceae</taxon>
        <taxon>Triparma</taxon>
    </lineage>
</organism>
<dbReference type="Pfam" id="PF02826">
    <property type="entry name" value="2-Hacid_dh_C"/>
    <property type="match status" value="1"/>
</dbReference>
<feature type="domain" description="D-isomer specific 2-hydroxyacid dehydrogenase NAD-binding" evidence="6">
    <location>
        <begin position="150"/>
        <end position="309"/>
    </location>
</feature>
<protein>
    <submittedName>
        <fullName evidence="7">Uncharacterized protein</fullName>
    </submittedName>
</protein>
<dbReference type="Proteomes" id="UP001165122">
    <property type="component" value="Unassembled WGS sequence"/>
</dbReference>
<dbReference type="Gene3D" id="3.40.50.720">
    <property type="entry name" value="NAD(P)-binding Rossmann-like Domain"/>
    <property type="match status" value="2"/>
</dbReference>
<evidence type="ECO:0000256" key="2">
    <source>
        <dbReference type="ARBA" id="ARBA00023002"/>
    </source>
</evidence>
<dbReference type="SUPFAM" id="SSF52283">
    <property type="entry name" value="Formate/glycerate dehydrogenase catalytic domain-like"/>
    <property type="match status" value="1"/>
</dbReference>
<dbReference type="PROSITE" id="PS00671">
    <property type="entry name" value="D_2_HYDROXYACID_DH_3"/>
    <property type="match status" value="1"/>
</dbReference>
<dbReference type="PANTHER" id="PTHR43761:SF1">
    <property type="entry name" value="D-ISOMER SPECIFIC 2-HYDROXYACID DEHYDROGENASE CATALYTIC DOMAIN-CONTAINING PROTEIN-RELATED"/>
    <property type="match status" value="1"/>
</dbReference>
<dbReference type="InterPro" id="IPR036291">
    <property type="entry name" value="NAD(P)-bd_dom_sf"/>
</dbReference>
<evidence type="ECO:0000259" key="6">
    <source>
        <dbReference type="Pfam" id="PF02826"/>
    </source>
</evidence>
<dbReference type="InterPro" id="IPR029753">
    <property type="entry name" value="D-isomer_DH_CS"/>
</dbReference>
<evidence type="ECO:0000313" key="8">
    <source>
        <dbReference type="Proteomes" id="UP001165122"/>
    </source>
</evidence>
<dbReference type="AlphaFoldDB" id="A0A9W7FPJ2"/>
<evidence type="ECO:0000256" key="3">
    <source>
        <dbReference type="ARBA" id="ARBA00023027"/>
    </source>
</evidence>
<keyword evidence="8" id="KW-1185">Reference proteome</keyword>
<sequence>MLARGLRRRFTSRDSLPSLVLLNADRINFDEKLDFTPLTSICNITSYDITSTDEILDRVQGHSIILNKEFPLPSSIISQFPSSVKLITELGTGYNNLPLSILKSHSISVNNLPTYATNSMSQQTITSLLSLSSSLHLQLKDTTKKYLNQCHLSSLPHNEVQGKTLGLIGGLGNIGTSVSKIAHVLGMHVISTSSSKPVGHVSSSGVEVVKTDDLFKESDYVSIHCPLNEETKGMVDGRLLGMMKETAYVINTSRGSIINENDLVSVLKSNKIAGAALDVFGEGSAPPPALDSDSGLWEVDNVILTPHIGWQRLETRQRIVDLTAEAIREWMRTGRGNVC</sequence>
<dbReference type="GO" id="GO:0016616">
    <property type="term" value="F:oxidoreductase activity, acting on the CH-OH group of donors, NAD or NADP as acceptor"/>
    <property type="evidence" value="ECO:0007669"/>
    <property type="project" value="InterPro"/>
</dbReference>